<keyword evidence="6 8" id="KW-0368">Histidine biosynthesis</keyword>
<dbReference type="STRING" id="86666.SAMN04490247_2735"/>
<dbReference type="PANTHER" id="PTHR21039">
    <property type="entry name" value="HISTIDINOL PHOSPHATASE-RELATED"/>
    <property type="match status" value="1"/>
</dbReference>
<sequence length="269" mass="30432">MKDGHVHTPFCPHGSGDSLKSYVERAIALGYTSMTFTEHAPLPNSFIDPVPDKDSAIALSQMENYLKAIDEIKTAYRDDLTILTGLEVDYIQGYEEEIRKFLDEYGPHLDDSILSVHFLKGETEWHCIDFNPEAFNRASRDLGGVQAIYKKYYEQVKHSAMADIGKYKPSRIGHISLVRKFHHLYPSPPGWNDMAEEILPVIKDREMALDYNGAGYKKEHCREPYPPSSIARKAFDLGIPLVYGSDAHTAAGLHAGREVMDERLFHSTD</sequence>
<evidence type="ECO:0000256" key="6">
    <source>
        <dbReference type="ARBA" id="ARBA00023102"/>
    </source>
</evidence>
<protein>
    <recommendedName>
        <fullName evidence="3 8">Histidinol-phosphatase</fullName>
        <shortName evidence="8">HolPase</shortName>
        <ecNumber evidence="3 8">3.1.3.15</ecNumber>
    </recommendedName>
</protein>
<dbReference type="PANTHER" id="PTHR21039:SF0">
    <property type="entry name" value="HISTIDINOL-PHOSPHATASE"/>
    <property type="match status" value="1"/>
</dbReference>
<dbReference type="GO" id="GO:0005737">
    <property type="term" value="C:cytoplasm"/>
    <property type="evidence" value="ECO:0007669"/>
    <property type="project" value="TreeGrafter"/>
</dbReference>
<dbReference type="AlphaFoldDB" id="A0A1G8VIT7"/>
<keyword evidence="4 8" id="KW-0028">Amino-acid biosynthesis</keyword>
<dbReference type="NCBIfam" id="NF005996">
    <property type="entry name" value="PRK08123.1"/>
    <property type="match status" value="1"/>
</dbReference>
<dbReference type="RefSeq" id="WP_093194429.1">
    <property type="nucleotide sequence ID" value="NZ_FNEV01000009.1"/>
</dbReference>
<evidence type="ECO:0000256" key="4">
    <source>
        <dbReference type="ARBA" id="ARBA00022605"/>
    </source>
</evidence>
<evidence type="ECO:0000256" key="8">
    <source>
        <dbReference type="RuleBase" id="RU366003"/>
    </source>
</evidence>
<evidence type="ECO:0000256" key="5">
    <source>
        <dbReference type="ARBA" id="ARBA00022801"/>
    </source>
</evidence>
<dbReference type="InterPro" id="IPR016195">
    <property type="entry name" value="Pol/histidinol_Pase-like"/>
</dbReference>
<comment type="pathway">
    <text evidence="1 8">Amino-acid biosynthesis; L-histidine biosynthesis; L-histidine from 5-phospho-alpha-D-ribose 1-diphosphate: step 8/9.</text>
</comment>
<dbReference type="NCBIfam" id="TIGR01856">
    <property type="entry name" value="hisJ_fam"/>
    <property type="match status" value="1"/>
</dbReference>
<comment type="catalytic activity">
    <reaction evidence="7 8">
        <text>L-histidinol phosphate + H2O = L-histidinol + phosphate</text>
        <dbReference type="Rhea" id="RHEA:14465"/>
        <dbReference type="ChEBI" id="CHEBI:15377"/>
        <dbReference type="ChEBI" id="CHEBI:43474"/>
        <dbReference type="ChEBI" id="CHEBI:57699"/>
        <dbReference type="ChEBI" id="CHEBI:57980"/>
        <dbReference type="EC" id="3.1.3.15"/>
    </reaction>
</comment>
<keyword evidence="5 8" id="KW-0378">Hydrolase</keyword>
<evidence type="ECO:0000256" key="3">
    <source>
        <dbReference type="ARBA" id="ARBA00013085"/>
    </source>
</evidence>
<evidence type="ECO:0000313" key="11">
    <source>
        <dbReference type="Proteomes" id="UP000199225"/>
    </source>
</evidence>
<dbReference type="Pfam" id="PF02811">
    <property type="entry name" value="PHP"/>
    <property type="match status" value="1"/>
</dbReference>
<dbReference type="OrthoDB" id="9775255at2"/>
<evidence type="ECO:0000256" key="1">
    <source>
        <dbReference type="ARBA" id="ARBA00004970"/>
    </source>
</evidence>
<evidence type="ECO:0000313" key="10">
    <source>
        <dbReference type="EMBL" id="SDJ66046.1"/>
    </source>
</evidence>
<comment type="similarity">
    <text evidence="2 8">Belongs to the PHP hydrolase family. HisK subfamily.</text>
</comment>
<organism evidence="10 11">
    <name type="scientific">Salimicrobium halophilum</name>
    <dbReference type="NCBI Taxonomy" id="86666"/>
    <lineage>
        <taxon>Bacteria</taxon>
        <taxon>Bacillati</taxon>
        <taxon>Bacillota</taxon>
        <taxon>Bacilli</taxon>
        <taxon>Bacillales</taxon>
        <taxon>Bacillaceae</taxon>
        <taxon>Salimicrobium</taxon>
    </lineage>
</organism>
<name>A0A1G8VIT7_9BACI</name>
<dbReference type="GO" id="GO:0000105">
    <property type="term" value="P:L-histidine biosynthetic process"/>
    <property type="evidence" value="ECO:0007669"/>
    <property type="project" value="UniProtKB-UniRule"/>
</dbReference>
<reference evidence="11" key="1">
    <citation type="submission" date="2016-10" db="EMBL/GenBank/DDBJ databases">
        <authorList>
            <person name="Varghese N."/>
            <person name="Submissions S."/>
        </authorList>
    </citation>
    <scope>NUCLEOTIDE SEQUENCE [LARGE SCALE GENOMIC DNA]</scope>
    <source>
        <strain evidence="11">DSM 4771</strain>
    </source>
</reference>
<gene>
    <name evidence="10" type="ORF">SAMN04490247_2735</name>
</gene>
<evidence type="ECO:0000256" key="2">
    <source>
        <dbReference type="ARBA" id="ARBA00009152"/>
    </source>
</evidence>
<feature type="domain" description="PHP" evidence="9">
    <location>
        <begin position="3"/>
        <end position="212"/>
    </location>
</feature>
<dbReference type="GO" id="GO:0004401">
    <property type="term" value="F:histidinol-phosphatase activity"/>
    <property type="evidence" value="ECO:0007669"/>
    <property type="project" value="UniProtKB-UniRule"/>
</dbReference>
<dbReference type="SUPFAM" id="SSF89550">
    <property type="entry name" value="PHP domain-like"/>
    <property type="match status" value="1"/>
</dbReference>
<keyword evidence="11" id="KW-1185">Reference proteome</keyword>
<evidence type="ECO:0000259" key="9">
    <source>
        <dbReference type="Pfam" id="PF02811"/>
    </source>
</evidence>
<dbReference type="UniPathway" id="UPA00031">
    <property type="reaction ID" value="UER00013"/>
</dbReference>
<proteinExistence type="inferred from homology"/>
<dbReference type="InterPro" id="IPR010140">
    <property type="entry name" value="Histidinol_P_phosphatase_HisJ"/>
</dbReference>
<dbReference type="InterPro" id="IPR004013">
    <property type="entry name" value="PHP_dom"/>
</dbReference>
<accession>A0A1G8VIT7</accession>
<dbReference type="EC" id="3.1.3.15" evidence="3 8"/>
<dbReference type="Gene3D" id="3.20.20.140">
    <property type="entry name" value="Metal-dependent hydrolases"/>
    <property type="match status" value="1"/>
</dbReference>
<dbReference type="EMBL" id="FNEV01000009">
    <property type="protein sequence ID" value="SDJ66046.1"/>
    <property type="molecule type" value="Genomic_DNA"/>
</dbReference>
<evidence type="ECO:0000256" key="7">
    <source>
        <dbReference type="ARBA" id="ARBA00049158"/>
    </source>
</evidence>
<dbReference type="Proteomes" id="UP000199225">
    <property type="component" value="Unassembled WGS sequence"/>
</dbReference>
<dbReference type="CDD" id="cd12110">
    <property type="entry name" value="PHP_HisPPase_Hisj_like"/>
    <property type="match status" value="1"/>
</dbReference>